<dbReference type="PANTHER" id="PTHR34614">
    <property type="match status" value="1"/>
</dbReference>
<reference evidence="4 5" key="1">
    <citation type="submission" date="2015-02" db="EMBL/GenBank/DDBJ databases">
        <title>Nostoc linckia genome annotation.</title>
        <authorList>
            <person name="Zhou Z."/>
        </authorList>
    </citation>
    <scope>NUCLEOTIDE SEQUENCE [LARGE SCALE GENOMIC DNA]</scope>
    <source>
        <strain evidence="5">z8</strain>
    </source>
</reference>
<dbReference type="NCBIfam" id="NF033559">
    <property type="entry name" value="transpos_IS1634"/>
    <property type="match status" value="1"/>
</dbReference>
<feature type="domain" description="DUF4277" evidence="3">
    <location>
        <begin position="8"/>
        <end position="113"/>
    </location>
</feature>
<evidence type="ECO:0000313" key="5">
    <source>
        <dbReference type="Proteomes" id="UP000222310"/>
    </source>
</evidence>
<gene>
    <name evidence="4" type="ORF">VF08_16020</name>
</gene>
<protein>
    <submittedName>
        <fullName evidence="4">Transposase</fullName>
    </submittedName>
</protein>
<evidence type="ECO:0000256" key="1">
    <source>
        <dbReference type="SAM" id="Coils"/>
    </source>
</evidence>
<dbReference type="InterPro" id="IPR025457">
    <property type="entry name" value="DUF4277"/>
</dbReference>
<dbReference type="Pfam" id="PF14104">
    <property type="entry name" value="DUF4277"/>
    <property type="match status" value="1"/>
</dbReference>
<dbReference type="AlphaFoldDB" id="A0A9Q6EL05"/>
<keyword evidence="1" id="KW-0175">Coiled coil</keyword>
<dbReference type="GO" id="GO:0004803">
    <property type="term" value="F:transposase activity"/>
    <property type="evidence" value="ECO:0007669"/>
    <property type="project" value="InterPro"/>
</dbReference>
<comment type="caution">
    <text evidence="4">The sequence shown here is derived from an EMBL/GenBank/DDBJ whole genome shotgun (WGS) entry which is preliminary data.</text>
</comment>
<dbReference type="PANTHER" id="PTHR34614:SF2">
    <property type="entry name" value="TRANSPOSASE IS4-LIKE DOMAIN-CONTAINING PROTEIN"/>
    <property type="match status" value="1"/>
</dbReference>
<accession>A0A9Q6EL05</accession>
<name>A0A9Q6EL05_NOSLI</name>
<dbReference type="InterPro" id="IPR002559">
    <property type="entry name" value="Transposase_11"/>
</dbReference>
<dbReference type="GeneID" id="57092915"/>
<evidence type="ECO:0000259" key="3">
    <source>
        <dbReference type="Pfam" id="PF14104"/>
    </source>
</evidence>
<evidence type="ECO:0000313" key="4">
    <source>
        <dbReference type="EMBL" id="PHK03113.1"/>
    </source>
</evidence>
<dbReference type="RefSeq" id="WP_099068823.1">
    <property type="nucleotide sequence ID" value="NZ_LAHD01000042.1"/>
</dbReference>
<dbReference type="GO" id="GO:0003677">
    <property type="term" value="F:DNA binding"/>
    <property type="evidence" value="ECO:0007669"/>
    <property type="project" value="InterPro"/>
</dbReference>
<sequence length="541" mass="62700">MSPITEAKIKNIDHLGIVAGLIDEIGIVETINSKLGIDPREKITGGILVKAILINGLGFVSRPLYLFSQFFDDKAIEILLGEDVERDYLNDDKIGRVMDKLYKYGLNNLFIEIGLSVIKKFKIDTKYSHLDATSFHLHGEYKCEENQEKESEITRERPIIITKGYSRDHRPDLKQCVLDLITSSDGDIPLLMRAGDGNEADKAVFGQILVEFKKQINFDSIMVCDSALYSQENLKLIEHLKWISRVPMTIKKAQELVQSVEIEEISKEEKEKRATQNLDGYTWKEEIVNYGGINQVWLIVESQKRKDSDLDKLNKKLKQEKDKVEKLLKELKKENFETPEQARYKLKVINKKLKLFEIKEVKLIESKSKDNKIIYKIEGMGYEKPEEIEIRRKEAGRFILATNLVDENKLEPSEILKNYKNQQSCERGFRFLKDPLFFADSLFVENPERIETMLFLMSLCLLVYNLGQRELRSSLKRIKIGIKNQLGKLTISPTLRWVFQCFQGIHLLTLNGVSQIINLTSERHFILNCLPSSCQKYYLLY</sequence>
<feature type="domain" description="Transposase IS4-like" evidence="2">
    <location>
        <begin position="130"/>
        <end position="462"/>
    </location>
</feature>
<dbReference type="InterPro" id="IPR047654">
    <property type="entry name" value="IS1634_transpos"/>
</dbReference>
<dbReference type="GO" id="GO:0006313">
    <property type="term" value="P:DNA transposition"/>
    <property type="evidence" value="ECO:0007669"/>
    <property type="project" value="InterPro"/>
</dbReference>
<dbReference type="EMBL" id="LAHD01000042">
    <property type="protein sequence ID" value="PHK03113.1"/>
    <property type="molecule type" value="Genomic_DNA"/>
</dbReference>
<organism evidence="4 5">
    <name type="scientific">Nostoc linckia z8</name>
    <dbReference type="NCBI Taxonomy" id="1628746"/>
    <lineage>
        <taxon>Bacteria</taxon>
        <taxon>Bacillati</taxon>
        <taxon>Cyanobacteriota</taxon>
        <taxon>Cyanophyceae</taxon>
        <taxon>Nostocales</taxon>
        <taxon>Nostocaceae</taxon>
        <taxon>Nostoc</taxon>
    </lineage>
</organism>
<feature type="coiled-coil region" evidence="1">
    <location>
        <begin position="303"/>
        <end position="337"/>
    </location>
</feature>
<dbReference type="Pfam" id="PF01609">
    <property type="entry name" value="DDE_Tnp_1"/>
    <property type="match status" value="1"/>
</dbReference>
<dbReference type="SUPFAM" id="SSF53098">
    <property type="entry name" value="Ribonuclease H-like"/>
    <property type="match status" value="1"/>
</dbReference>
<evidence type="ECO:0000259" key="2">
    <source>
        <dbReference type="Pfam" id="PF01609"/>
    </source>
</evidence>
<proteinExistence type="predicted"/>
<dbReference type="InterPro" id="IPR012337">
    <property type="entry name" value="RNaseH-like_sf"/>
</dbReference>
<dbReference type="Proteomes" id="UP000222310">
    <property type="component" value="Unassembled WGS sequence"/>
</dbReference>